<proteinExistence type="inferred from homology"/>
<dbReference type="Gene3D" id="3.40.50.300">
    <property type="entry name" value="P-loop containing nucleotide triphosphate hydrolases"/>
    <property type="match status" value="1"/>
</dbReference>
<dbReference type="PANTHER" id="PTHR32039:SF7">
    <property type="entry name" value="COMPETENCE PROTEIN COMM"/>
    <property type="match status" value="1"/>
</dbReference>
<dbReference type="RefSeq" id="WP_168450962.1">
    <property type="nucleotide sequence ID" value="NZ_JAAWWK010000005.1"/>
</dbReference>
<dbReference type="NCBIfam" id="TIGR00368">
    <property type="entry name" value="YifB family Mg chelatase-like AAA ATPase"/>
    <property type="match status" value="1"/>
</dbReference>
<dbReference type="NCBIfam" id="NF007365">
    <property type="entry name" value="PRK09862.1"/>
    <property type="match status" value="1"/>
</dbReference>
<dbReference type="PANTHER" id="PTHR32039">
    <property type="entry name" value="MAGNESIUM-CHELATASE SUBUNIT CHLI"/>
    <property type="match status" value="1"/>
</dbReference>
<dbReference type="InterPro" id="IPR045006">
    <property type="entry name" value="CHLI-like"/>
</dbReference>
<evidence type="ECO:0000256" key="1">
    <source>
        <dbReference type="ARBA" id="ARBA00006354"/>
    </source>
</evidence>
<dbReference type="SMART" id="SM00382">
    <property type="entry name" value="AAA"/>
    <property type="match status" value="1"/>
</dbReference>
<dbReference type="Pfam" id="PF13541">
    <property type="entry name" value="ChlI"/>
    <property type="match status" value="1"/>
</dbReference>
<evidence type="ECO:0000313" key="5">
    <source>
        <dbReference type="EMBL" id="NKI18422.1"/>
    </source>
</evidence>
<dbReference type="Gene3D" id="3.30.230.10">
    <property type="match status" value="1"/>
</dbReference>
<sequence length="493" mass="53386">MALATVYSRARLGVDAPLITVEVHLSGGLPAFNIVGLPEATVREAKDRVRSALINSQFNFPVSRITVNLAPADLPKEGGRFDLPIAIGILLATGQLTQQQTADYEFLGELGLGGELRAVAAALPAAIQCEQAQRTLVLPKDNSGLASLVNASALREATDLLSVAAHLCQRQPLPEGSCADIIDDGGRYPDIADVRGQAMAKRALEIAAAGCHSLLFSGPPGTGKTLLASRLPGILPPLTDEEQCDIAIMQSVAGQPLKLQRPFRTPHHTASAAALVGGGSSPRPGEISLAHRGVLFLDELPEFPRKVLEVLREPMESGEVVISRARQQLTFPARFQLIAAMNPCPCGYDGDDRQPCRCTPDQIQRYRNRISGPLLDRIDLRLRVQRMAVGELQQSPAGEDSATLRKRVCEARQRQMQRRNKVNALLDAPEVAEDCSLNRDGTQFMMQAEARLNLSARAHHRILKVARTIADLAAADHIELPHLHEAILYRGDL</sequence>
<dbReference type="InterPro" id="IPR020568">
    <property type="entry name" value="Ribosomal_Su5_D2-typ_SF"/>
</dbReference>
<dbReference type="InterPro" id="IPR027417">
    <property type="entry name" value="P-loop_NTPase"/>
</dbReference>
<keyword evidence="2" id="KW-0547">Nucleotide-binding</keyword>
<dbReference type="PRINTS" id="PR01657">
    <property type="entry name" value="MCMFAMILY"/>
</dbReference>
<comment type="similarity">
    <text evidence="1">Belongs to the Mg-chelatase subunits D/I family. ComM subfamily.</text>
</comment>
<dbReference type="Proteomes" id="UP000765845">
    <property type="component" value="Unassembled WGS sequence"/>
</dbReference>
<reference evidence="5 6" key="1">
    <citation type="submission" date="2020-04" db="EMBL/GenBank/DDBJ databases">
        <authorList>
            <person name="Yoon J."/>
        </authorList>
    </citation>
    <scope>NUCLEOTIDE SEQUENCE [LARGE SCALE GENOMIC DNA]</scope>
    <source>
        <strain evidence="5 6">KMU-166</strain>
    </source>
</reference>
<keyword evidence="3" id="KW-0067">ATP-binding</keyword>
<protein>
    <submittedName>
        <fullName evidence="5">YifB family Mg chelatase-like AAA ATPase</fullName>
    </submittedName>
</protein>
<evidence type="ECO:0000313" key="6">
    <source>
        <dbReference type="Proteomes" id="UP000765845"/>
    </source>
</evidence>
<dbReference type="InterPro" id="IPR000523">
    <property type="entry name" value="Mg_chelatse_chII-like_cat_dom"/>
</dbReference>
<dbReference type="InterPro" id="IPR003593">
    <property type="entry name" value="AAA+_ATPase"/>
</dbReference>
<dbReference type="InterPro" id="IPR004482">
    <property type="entry name" value="Mg_chelat-rel"/>
</dbReference>
<dbReference type="SUPFAM" id="SSF54211">
    <property type="entry name" value="Ribosomal protein S5 domain 2-like"/>
    <property type="match status" value="1"/>
</dbReference>
<dbReference type="EMBL" id="JAAWWK010000005">
    <property type="protein sequence ID" value="NKI18422.1"/>
    <property type="molecule type" value="Genomic_DNA"/>
</dbReference>
<organism evidence="5 6">
    <name type="scientific">Spongiibacter thalassae</name>
    <dbReference type="NCBI Taxonomy" id="2721624"/>
    <lineage>
        <taxon>Bacteria</taxon>
        <taxon>Pseudomonadati</taxon>
        <taxon>Pseudomonadota</taxon>
        <taxon>Gammaproteobacteria</taxon>
        <taxon>Cellvibrionales</taxon>
        <taxon>Spongiibacteraceae</taxon>
        <taxon>Spongiibacter</taxon>
    </lineage>
</organism>
<evidence type="ECO:0000256" key="3">
    <source>
        <dbReference type="ARBA" id="ARBA00022840"/>
    </source>
</evidence>
<feature type="domain" description="MCM C-terminal AAA(+) ATPase" evidence="4">
    <location>
        <begin position="285"/>
        <end position="380"/>
    </location>
</feature>
<accession>A0ABX1GGT4</accession>
<dbReference type="Pfam" id="PF01078">
    <property type="entry name" value="Mg_chelatase"/>
    <property type="match status" value="1"/>
</dbReference>
<name>A0ABX1GGT4_9GAMM</name>
<gene>
    <name evidence="5" type="ORF">HCU74_13475</name>
</gene>
<dbReference type="SUPFAM" id="SSF52540">
    <property type="entry name" value="P-loop containing nucleoside triphosphate hydrolases"/>
    <property type="match status" value="1"/>
</dbReference>
<evidence type="ECO:0000259" key="4">
    <source>
        <dbReference type="PROSITE" id="PS50051"/>
    </source>
</evidence>
<dbReference type="InterPro" id="IPR001208">
    <property type="entry name" value="MCM_dom"/>
</dbReference>
<comment type="caution">
    <text evidence="5">The sequence shown here is derived from an EMBL/GenBank/DDBJ whole genome shotgun (WGS) entry which is preliminary data.</text>
</comment>
<dbReference type="PROSITE" id="PS50051">
    <property type="entry name" value="MCM_2"/>
    <property type="match status" value="1"/>
</dbReference>
<dbReference type="InterPro" id="IPR025158">
    <property type="entry name" value="Mg_chelat-rel_C"/>
</dbReference>
<dbReference type="Pfam" id="PF13335">
    <property type="entry name" value="Mg_chelatase_C"/>
    <property type="match status" value="1"/>
</dbReference>
<keyword evidence="6" id="KW-1185">Reference proteome</keyword>
<evidence type="ECO:0000256" key="2">
    <source>
        <dbReference type="ARBA" id="ARBA00022741"/>
    </source>
</evidence>
<dbReference type="InterPro" id="IPR014721">
    <property type="entry name" value="Ribsml_uS5_D2-typ_fold_subgr"/>
</dbReference>